<evidence type="ECO:0000259" key="8">
    <source>
        <dbReference type="Pfam" id="PF01435"/>
    </source>
</evidence>
<sequence>MYRLLLIIALALLSACAPMSLPSPAPAAVGGSEAQVRANRAARQFVEVVQTVEPLAERECRKRTTGMNCDFQIVVDDRADLAPNAFQTEDRYGRPILAFNIGMINSVRNADELAFVMGHEAAHHIQDHLAKTRESATIGAVVFAGIAAISGAEAEAVRNAQELGAAVGARTYSKEFELEADQLGTIIAYRAGYDPVNGAKFFGRIPDPGNKFLGSHPPNAARMQIVRDTAAALAGQ</sequence>
<gene>
    <name evidence="9" type="ORF">SAMN04488078_106720</name>
</gene>
<dbReference type="PANTHER" id="PTHR22726">
    <property type="entry name" value="METALLOENDOPEPTIDASE OMA1"/>
    <property type="match status" value="1"/>
</dbReference>
<keyword evidence="5 6" id="KW-0482">Metalloprotease</keyword>
<dbReference type="EMBL" id="FZON01000067">
    <property type="protein sequence ID" value="SNT18907.1"/>
    <property type="molecule type" value="Genomic_DNA"/>
</dbReference>
<keyword evidence="4 6" id="KW-0862">Zinc</keyword>
<evidence type="ECO:0000256" key="5">
    <source>
        <dbReference type="ARBA" id="ARBA00023049"/>
    </source>
</evidence>
<dbReference type="PROSITE" id="PS51257">
    <property type="entry name" value="PROKAR_LIPOPROTEIN"/>
    <property type="match status" value="1"/>
</dbReference>
<dbReference type="GO" id="GO:0006515">
    <property type="term" value="P:protein quality control for misfolded or incompletely synthesized proteins"/>
    <property type="evidence" value="ECO:0007669"/>
    <property type="project" value="TreeGrafter"/>
</dbReference>
<dbReference type="InterPro" id="IPR001915">
    <property type="entry name" value="Peptidase_M48"/>
</dbReference>
<dbReference type="Gene3D" id="3.30.2010.10">
    <property type="entry name" value="Metalloproteases ('zincins'), catalytic domain"/>
    <property type="match status" value="1"/>
</dbReference>
<name>A0A239KKK0_9RHOB</name>
<dbReference type="OrthoDB" id="7338723at2"/>
<keyword evidence="7" id="KW-0732">Signal</keyword>
<feature type="domain" description="Peptidase M48" evidence="8">
    <location>
        <begin position="49"/>
        <end position="228"/>
    </location>
</feature>
<dbReference type="PANTHER" id="PTHR22726:SF18">
    <property type="entry name" value="PEPTIDASE M48 DOMAIN-CONTAINING PROTEIN"/>
    <property type="match status" value="1"/>
</dbReference>
<comment type="similarity">
    <text evidence="6">Belongs to the peptidase M48 family.</text>
</comment>
<protein>
    <submittedName>
        <fullName evidence="9">Peptidase family M48</fullName>
    </submittedName>
</protein>
<dbReference type="GO" id="GO:0016020">
    <property type="term" value="C:membrane"/>
    <property type="evidence" value="ECO:0007669"/>
    <property type="project" value="TreeGrafter"/>
</dbReference>
<dbReference type="CDD" id="cd07324">
    <property type="entry name" value="M48C_Oma1-like"/>
    <property type="match status" value="1"/>
</dbReference>
<evidence type="ECO:0000256" key="2">
    <source>
        <dbReference type="ARBA" id="ARBA00022723"/>
    </source>
</evidence>
<evidence type="ECO:0000256" key="6">
    <source>
        <dbReference type="RuleBase" id="RU003983"/>
    </source>
</evidence>
<evidence type="ECO:0000256" key="4">
    <source>
        <dbReference type="ARBA" id="ARBA00022833"/>
    </source>
</evidence>
<dbReference type="AlphaFoldDB" id="A0A239KKK0"/>
<dbReference type="GO" id="GO:0004222">
    <property type="term" value="F:metalloendopeptidase activity"/>
    <property type="evidence" value="ECO:0007669"/>
    <property type="project" value="InterPro"/>
</dbReference>
<evidence type="ECO:0000313" key="10">
    <source>
        <dbReference type="Proteomes" id="UP000198440"/>
    </source>
</evidence>
<evidence type="ECO:0000256" key="1">
    <source>
        <dbReference type="ARBA" id="ARBA00022670"/>
    </source>
</evidence>
<feature type="chain" id="PRO_5013076985" evidence="7">
    <location>
        <begin position="28"/>
        <end position="236"/>
    </location>
</feature>
<keyword evidence="3 6" id="KW-0378">Hydrolase</keyword>
<comment type="cofactor">
    <cofactor evidence="6">
        <name>Zn(2+)</name>
        <dbReference type="ChEBI" id="CHEBI:29105"/>
    </cofactor>
    <text evidence="6">Binds 1 zinc ion per subunit.</text>
</comment>
<evidence type="ECO:0000256" key="3">
    <source>
        <dbReference type="ARBA" id="ARBA00022801"/>
    </source>
</evidence>
<organism evidence="9 10">
    <name type="scientific">Antarctobacter heliothermus</name>
    <dbReference type="NCBI Taxonomy" id="74033"/>
    <lineage>
        <taxon>Bacteria</taxon>
        <taxon>Pseudomonadati</taxon>
        <taxon>Pseudomonadota</taxon>
        <taxon>Alphaproteobacteria</taxon>
        <taxon>Rhodobacterales</taxon>
        <taxon>Roseobacteraceae</taxon>
        <taxon>Antarctobacter</taxon>
    </lineage>
</organism>
<dbReference type="InterPro" id="IPR051156">
    <property type="entry name" value="Mito/Outer_Membr_Metalloprot"/>
</dbReference>
<dbReference type="Pfam" id="PF01435">
    <property type="entry name" value="Peptidase_M48"/>
    <property type="match status" value="1"/>
</dbReference>
<accession>A0A239KKK0</accession>
<dbReference type="RefSeq" id="WP_089280026.1">
    <property type="nucleotide sequence ID" value="NZ_FZON01000067.1"/>
</dbReference>
<feature type="signal peptide" evidence="7">
    <location>
        <begin position="1"/>
        <end position="27"/>
    </location>
</feature>
<keyword evidence="2" id="KW-0479">Metal-binding</keyword>
<proteinExistence type="inferred from homology"/>
<evidence type="ECO:0000256" key="7">
    <source>
        <dbReference type="SAM" id="SignalP"/>
    </source>
</evidence>
<reference evidence="9 10" key="1">
    <citation type="submission" date="2017-06" db="EMBL/GenBank/DDBJ databases">
        <authorList>
            <person name="Kim H.J."/>
            <person name="Triplett B.A."/>
        </authorList>
    </citation>
    <scope>NUCLEOTIDE SEQUENCE [LARGE SCALE GENOMIC DNA]</scope>
    <source>
        <strain evidence="9 10">DSM 11445</strain>
    </source>
</reference>
<dbReference type="Proteomes" id="UP000198440">
    <property type="component" value="Unassembled WGS sequence"/>
</dbReference>
<evidence type="ECO:0000313" key="9">
    <source>
        <dbReference type="EMBL" id="SNT18907.1"/>
    </source>
</evidence>
<dbReference type="GO" id="GO:0046872">
    <property type="term" value="F:metal ion binding"/>
    <property type="evidence" value="ECO:0007669"/>
    <property type="project" value="UniProtKB-KW"/>
</dbReference>
<keyword evidence="1 6" id="KW-0645">Protease</keyword>